<evidence type="ECO:0000256" key="6">
    <source>
        <dbReference type="ARBA" id="ARBA00022692"/>
    </source>
</evidence>
<feature type="transmembrane region" description="Helical" evidence="12">
    <location>
        <begin position="52"/>
        <end position="70"/>
    </location>
</feature>
<feature type="transmembrane region" description="Helical" evidence="12">
    <location>
        <begin position="121"/>
        <end position="139"/>
    </location>
</feature>
<feature type="transmembrane region" description="Helical" evidence="12">
    <location>
        <begin position="505"/>
        <end position="522"/>
    </location>
</feature>
<feature type="transmembrane region" description="Helical" evidence="12">
    <location>
        <begin position="250"/>
        <end position="268"/>
    </location>
</feature>
<feature type="transmembrane region" description="Helical" evidence="12">
    <location>
        <begin position="191"/>
        <end position="208"/>
    </location>
</feature>
<comment type="pathway">
    <text evidence="2 11">Glycan biosynthesis; alginate biosynthesis.</text>
</comment>
<evidence type="ECO:0000256" key="9">
    <source>
        <dbReference type="ARBA" id="ARBA00023136"/>
    </source>
</evidence>
<dbReference type="GO" id="GO:0016746">
    <property type="term" value="F:acyltransferase activity"/>
    <property type="evidence" value="ECO:0007669"/>
    <property type="project" value="UniProtKB-KW"/>
</dbReference>
<keyword evidence="11" id="KW-0997">Cell inner membrane</keyword>
<feature type="transmembrane region" description="Helical" evidence="12">
    <location>
        <begin position="6"/>
        <end position="23"/>
    </location>
</feature>
<keyword evidence="4 11" id="KW-1003">Cell membrane</keyword>
<evidence type="ECO:0000256" key="5">
    <source>
        <dbReference type="ARBA" id="ARBA00022679"/>
    </source>
</evidence>
<organism evidence="13 14">
    <name type="scientific">Candidatus Methylobacter favarea</name>
    <dbReference type="NCBI Taxonomy" id="2707345"/>
    <lineage>
        <taxon>Bacteria</taxon>
        <taxon>Pseudomonadati</taxon>
        <taxon>Pseudomonadota</taxon>
        <taxon>Gammaproteobacteria</taxon>
        <taxon>Methylococcales</taxon>
        <taxon>Methylococcaceae</taxon>
        <taxon>Methylobacter</taxon>
    </lineage>
</organism>
<protein>
    <recommendedName>
        <fullName evidence="11">Probable alginate O-acetylase</fullName>
        <ecNumber evidence="11">2.3.1.-</ecNumber>
    </recommendedName>
</protein>
<evidence type="ECO:0000256" key="4">
    <source>
        <dbReference type="ARBA" id="ARBA00022475"/>
    </source>
</evidence>
<comment type="subcellular location">
    <subcellularLocation>
        <location evidence="11">Cell inner membrane</location>
    </subcellularLocation>
    <subcellularLocation>
        <location evidence="1">Cell membrane</location>
        <topology evidence="1">Multi-pass membrane protein</topology>
    </subcellularLocation>
</comment>
<evidence type="ECO:0000256" key="11">
    <source>
        <dbReference type="PIRNR" id="PIRNR016636"/>
    </source>
</evidence>
<dbReference type="PIRSF" id="PIRSF016636">
    <property type="entry name" value="AlgI_DltB"/>
    <property type="match status" value="1"/>
</dbReference>
<evidence type="ECO:0000256" key="2">
    <source>
        <dbReference type="ARBA" id="ARBA00005182"/>
    </source>
</evidence>
<dbReference type="InterPro" id="IPR004299">
    <property type="entry name" value="MBOAT_fam"/>
</dbReference>
<feature type="transmembrane region" description="Helical" evidence="12">
    <location>
        <begin position="444"/>
        <end position="461"/>
    </location>
</feature>
<evidence type="ECO:0000256" key="3">
    <source>
        <dbReference type="ARBA" id="ARBA00010323"/>
    </source>
</evidence>
<dbReference type="GO" id="GO:0005886">
    <property type="term" value="C:plasma membrane"/>
    <property type="evidence" value="ECO:0007669"/>
    <property type="project" value="UniProtKB-SubCell"/>
</dbReference>
<reference evidence="13 14" key="1">
    <citation type="submission" date="2020-02" db="EMBL/GenBank/DDBJ databases">
        <authorList>
            <person name="Hogendoorn C."/>
        </authorList>
    </citation>
    <scope>NUCLEOTIDE SEQUENCE [LARGE SCALE GENOMIC DNA]</scope>
    <source>
        <strain evidence="13">METHB21</strain>
    </source>
</reference>
<keyword evidence="14" id="KW-1185">Reference proteome</keyword>
<dbReference type="PIRSF" id="PIRSF500217">
    <property type="entry name" value="AlgI"/>
    <property type="match status" value="1"/>
</dbReference>
<keyword evidence="10 11" id="KW-0012">Acyltransferase</keyword>
<dbReference type="RefSeq" id="WP_174626262.1">
    <property type="nucleotide sequence ID" value="NZ_CADCXN010000069.1"/>
</dbReference>
<dbReference type="PANTHER" id="PTHR13285:SF23">
    <property type="entry name" value="TEICHOIC ACID D-ALANYLTRANSFERASE"/>
    <property type="match status" value="1"/>
</dbReference>
<dbReference type="EC" id="2.3.1.-" evidence="11"/>
<gene>
    <name evidence="13" type="primary">patA</name>
    <name evidence="13" type="ORF">METHB2_40095</name>
</gene>
<feature type="transmembrane region" description="Helical" evidence="12">
    <location>
        <begin position="367"/>
        <end position="387"/>
    </location>
</feature>
<keyword evidence="5 11" id="KW-0808">Transferase</keyword>
<dbReference type="PANTHER" id="PTHR13285">
    <property type="entry name" value="ACYLTRANSFERASE"/>
    <property type="match status" value="1"/>
</dbReference>
<feature type="transmembrane region" description="Helical" evidence="12">
    <location>
        <begin position="82"/>
        <end position="101"/>
    </location>
</feature>
<evidence type="ECO:0000256" key="8">
    <source>
        <dbReference type="ARBA" id="ARBA00022989"/>
    </source>
</evidence>
<dbReference type="AlphaFoldDB" id="A0A8S0Y6H5"/>
<dbReference type="Proteomes" id="UP000494216">
    <property type="component" value="Unassembled WGS sequence"/>
</dbReference>
<keyword evidence="9 11" id="KW-0472">Membrane</keyword>
<evidence type="ECO:0000256" key="1">
    <source>
        <dbReference type="ARBA" id="ARBA00004651"/>
    </source>
</evidence>
<keyword evidence="8 12" id="KW-1133">Transmembrane helix</keyword>
<dbReference type="GO" id="GO:0042121">
    <property type="term" value="P:alginic acid biosynthetic process"/>
    <property type="evidence" value="ECO:0007669"/>
    <property type="project" value="UniProtKB-UniRule"/>
</dbReference>
<feature type="transmembrane region" description="Helical" evidence="12">
    <location>
        <begin position="399"/>
        <end position="423"/>
    </location>
</feature>
<dbReference type="EMBL" id="CADCXN010000069">
    <property type="protein sequence ID" value="CAA9891395.1"/>
    <property type="molecule type" value="Genomic_DNA"/>
</dbReference>
<evidence type="ECO:0000256" key="10">
    <source>
        <dbReference type="ARBA" id="ARBA00023315"/>
    </source>
</evidence>
<comment type="similarity">
    <text evidence="3 11">Belongs to the membrane-bound acyltransferase family.</text>
</comment>
<sequence length="532" mass="60206">MLFNSYIFIFTFLPIVFFGFFRIGKHSHALASLWLATASLFFYGWWDVRYVSLLLGSVVFNYGAGYLIGHSVARQSGSQSKILLAGAITVNLVLLVYFKYINFLADNLNHFAGTSLSIGEVILPLGISFFTFTQIAFLVDTCQGKAKEFNFVHYLLFVTYFPHLIAGPVLHHTEMMPQFAKRNVCHINWDNVSVGLSIFVLGLAKKVFIADTLADFSTPIFSAVAAGGQPMLFEAWISALAYTLQLYFDFSAYSDMAIGLSLMFNVRLPMNFNSPYKATSIIEFWRRWHITLSRFLRDYLYIPLGGSRNGKSRRYLNLMITMLLGGLWHGAGWTYVIWGGLHGLYLLVNHAWRNLKERMGWSDGGRLANLGAGALTFIAVVVGWVFFRADSFSSAMAMLYGMLGINGISLPGSLEGQLGKYFLHHDKVVFDQLIPLASLKTRKALTFLIIGFVIAWGLPNMRQLFANYHSTCEDSENAEQVHKADTFRSSRWFRVLRWRPSRLQGAFYGVLFFILLSCMASASKSEFLYFQF</sequence>
<keyword evidence="7 11" id="KW-0016">Alginate biosynthesis</keyword>
<dbReference type="InterPro" id="IPR024194">
    <property type="entry name" value="Ac/AlaTfrase_AlgI/DltB"/>
</dbReference>
<evidence type="ECO:0000313" key="14">
    <source>
        <dbReference type="Proteomes" id="UP000494216"/>
    </source>
</evidence>
<dbReference type="InterPro" id="IPR051085">
    <property type="entry name" value="MB_O-acyltransferase"/>
</dbReference>
<feature type="transmembrane region" description="Helical" evidence="12">
    <location>
        <begin position="151"/>
        <end position="171"/>
    </location>
</feature>
<name>A0A8S0Y6H5_9GAMM</name>
<dbReference type="Pfam" id="PF03062">
    <property type="entry name" value="MBOAT"/>
    <property type="match status" value="1"/>
</dbReference>
<dbReference type="InterPro" id="IPR028362">
    <property type="entry name" value="AlgI"/>
</dbReference>
<evidence type="ECO:0000256" key="12">
    <source>
        <dbReference type="SAM" id="Phobius"/>
    </source>
</evidence>
<feature type="transmembrane region" description="Helical" evidence="12">
    <location>
        <begin position="315"/>
        <end position="331"/>
    </location>
</feature>
<feature type="transmembrane region" description="Helical" evidence="12">
    <location>
        <begin position="30"/>
        <end position="46"/>
    </location>
</feature>
<evidence type="ECO:0000256" key="7">
    <source>
        <dbReference type="ARBA" id="ARBA00022841"/>
    </source>
</evidence>
<accession>A0A8S0Y6H5</accession>
<comment type="caution">
    <text evidence="13">The sequence shown here is derived from an EMBL/GenBank/DDBJ whole genome shotgun (WGS) entry which is preliminary data.</text>
</comment>
<proteinExistence type="inferred from homology"/>
<evidence type="ECO:0000313" key="13">
    <source>
        <dbReference type="EMBL" id="CAA9891395.1"/>
    </source>
</evidence>
<keyword evidence="6 11" id="KW-0812">Transmembrane</keyword>